<accession>A0A9N9PEM3</accession>
<gene>
    <name evidence="1" type="ORF">CPELLU_LOCUS19442</name>
</gene>
<protein>
    <submittedName>
        <fullName evidence="1">14205_t:CDS:1</fullName>
    </submittedName>
</protein>
<evidence type="ECO:0000313" key="1">
    <source>
        <dbReference type="EMBL" id="CAG8818444.1"/>
    </source>
</evidence>
<reference evidence="1" key="1">
    <citation type="submission" date="2021-06" db="EMBL/GenBank/DDBJ databases">
        <authorList>
            <person name="Kallberg Y."/>
            <person name="Tangrot J."/>
            <person name="Rosling A."/>
        </authorList>
    </citation>
    <scope>NUCLEOTIDE SEQUENCE</scope>
    <source>
        <strain evidence="1">FL966</strain>
    </source>
</reference>
<dbReference type="Proteomes" id="UP000789759">
    <property type="component" value="Unassembled WGS sequence"/>
</dbReference>
<proteinExistence type="predicted"/>
<feature type="non-terminal residue" evidence="1">
    <location>
        <position position="228"/>
    </location>
</feature>
<sequence length="228" mass="26359">YEKYPTADNIFIKGCAYNQPANQINLFTEFTIQANYNKLEIISKMQLYDSEVQTLTSLFFGLKKEKLVINFFENSSNYAKYTNSVSRTTFLHAIATVIEESVLEETRKSSVWSLLIDENNTITHNKTCAIVNKHVTNNIFVLQYLGLIELKEVDAIGIINNLIKFFLAKILEPSKLLHFESNGDTFSNIHQELNKTIHFITIEFIRYPDKNIEPTLGTHLHDYCIQYS</sequence>
<dbReference type="EMBL" id="CAJVQA010046712">
    <property type="protein sequence ID" value="CAG8818444.1"/>
    <property type="molecule type" value="Genomic_DNA"/>
</dbReference>
<organism evidence="1 2">
    <name type="scientific">Cetraspora pellucida</name>
    <dbReference type="NCBI Taxonomy" id="1433469"/>
    <lineage>
        <taxon>Eukaryota</taxon>
        <taxon>Fungi</taxon>
        <taxon>Fungi incertae sedis</taxon>
        <taxon>Mucoromycota</taxon>
        <taxon>Glomeromycotina</taxon>
        <taxon>Glomeromycetes</taxon>
        <taxon>Diversisporales</taxon>
        <taxon>Gigasporaceae</taxon>
        <taxon>Cetraspora</taxon>
    </lineage>
</organism>
<dbReference type="OrthoDB" id="2409757at2759"/>
<feature type="non-terminal residue" evidence="1">
    <location>
        <position position="1"/>
    </location>
</feature>
<name>A0A9N9PEM3_9GLOM</name>
<keyword evidence="2" id="KW-1185">Reference proteome</keyword>
<comment type="caution">
    <text evidence="1">The sequence shown here is derived from an EMBL/GenBank/DDBJ whole genome shotgun (WGS) entry which is preliminary data.</text>
</comment>
<dbReference type="AlphaFoldDB" id="A0A9N9PEM3"/>
<evidence type="ECO:0000313" key="2">
    <source>
        <dbReference type="Proteomes" id="UP000789759"/>
    </source>
</evidence>